<reference evidence="2 3" key="1">
    <citation type="submission" date="2023-12" db="EMBL/GenBank/DDBJ databases">
        <title>A high-quality genome assembly for Dillenia turbinata (Dilleniales).</title>
        <authorList>
            <person name="Chanderbali A."/>
        </authorList>
    </citation>
    <scope>NUCLEOTIDE SEQUENCE [LARGE SCALE GENOMIC DNA]</scope>
    <source>
        <strain evidence="2">LSX21</strain>
        <tissue evidence="2">Leaf</tissue>
    </source>
</reference>
<dbReference type="InterPro" id="IPR045197">
    <property type="entry name" value="NUP210-like"/>
</dbReference>
<dbReference type="InterPro" id="IPR055097">
    <property type="entry name" value="Ig_NUP210_2nd"/>
</dbReference>
<evidence type="ECO:0000259" key="1">
    <source>
        <dbReference type="Pfam" id="PF22969"/>
    </source>
</evidence>
<evidence type="ECO:0000313" key="3">
    <source>
        <dbReference type="Proteomes" id="UP001370490"/>
    </source>
</evidence>
<dbReference type="AlphaFoldDB" id="A0AAN8ULX1"/>
<comment type="caution">
    <text evidence="2">The sequence shown here is derived from an EMBL/GenBank/DDBJ whole genome shotgun (WGS) entry which is preliminary data.</text>
</comment>
<dbReference type="SUPFAM" id="SSF52540">
    <property type="entry name" value="P-loop containing nucleoside triphosphate hydrolases"/>
    <property type="match status" value="1"/>
</dbReference>
<dbReference type="PANTHER" id="PTHR23019">
    <property type="entry name" value="NUCLEAR PORE MEMBRANE GLYCOPROTEIN GP210-RELATED"/>
    <property type="match status" value="1"/>
</dbReference>
<dbReference type="Pfam" id="PF22969">
    <property type="entry name" value="Ig_NUP210_2nd"/>
    <property type="match status" value="1"/>
</dbReference>
<proteinExistence type="predicted"/>
<gene>
    <name evidence="2" type="ORF">RJ641_022168</name>
</gene>
<sequence length="488" mass="54079">MWKNLQDLNGQTVLIPETDGLPSNLAHVPLKASPLSDCGGLRDDQNVQIKLEAGVFCDLFVVKGTGIGHEIVSVHLHEQKFEYMAGKIVVEPISIDPPSPVFVLIGFTIYYSLKVLGKMFLKVGLSGGGKSMPLNPLLCSYVPTVGKILVDGFPHRELGIRRLFKLLDMIVKWVITSSPFQEMGFVDIEHRQRQWSELRWSELLKGFSGEIIWLRGSLVSQYIKLSPTGNHVRDGHFDRGILIFFFNGSWDHHDVLDVLAEYNTSNHCSTNARLRSIAPYSGRKETVVYAADVNTGTMMHCIVFIDNFSRIQIFHNSIKLDLDGLYTLHVHAFDGEATMFSSLIGLQFMWHLIPKTDGLPANLALVPLKTSHSDCGELCCYLNVQIKLEEAGVICDLLVVKGTGIGHEIVSVHLREPKFEYVAVDPLTCSTLAEHIRVADHMQTSSLHVVLPDTICLYLLSTSASGIPVDGVEGIPSGVHWSVVSGKK</sequence>
<name>A0AAN8ULX1_9MAGN</name>
<evidence type="ECO:0000313" key="2">
    <source>
        <dbReference type="EMBL" id="KAK6912567.1"/>
    </source>
</evidence>
<protein>
    <recommendedName>
        <fullName evidence="1">NUP210 Ig-like domain-containing protein</fullName>
    </recommendedName>
</protein>
<feature type="domain" description="NUP210 Ig-like" evidence="1">
    <location>
        <begin position="327"/>
        <end position="423"/>
    </location>
</feature>
<organism evidence="2 3">
    <name type="scientific">Dillenia turbinata</name>
    <dbReference type="NCBI Taxonomy" id="194707"/>
    <lineage>
        <taxon>Eukaryota</taxon>
        <taxon>Viridiplantae</taxon>
        <taxon>Streptophyta</taxon>
        <taxon>Embryophyta</taxon>
        <taxon>Tracheophyta</taxon>
        <taxon>Spermatophyta</taxon>
        <taxon>Magnoliopsida</taxon>
        <taxon>eudicotyledons</taxon>
        <taxon>Gunneridae</taxon>
        <taxon>Pentapetalae</taxon>
        <taxon>Dilleniales</taxon>
        <taxon>Dilleniaceae</taxon>
        <taxon>Dillenia</taxon>
    </lineage>
</organism>
<keyword evidence="3" id="KW-1185">Reference proteome</keyword>
<dbReference type="EMBL" id="JBAMMX010000027">
    <property type="protein sequence ID" value="KAK6912567.1"/>
    <property type="molecule type" value="Genomic_DNA"/>
</dbReference>
<dbReference type="InterPro" id="IPR027417">
    <property type="entry name" value="P-loop_NTPase"/>
</dbReference>
<accession>A0AAN8ULX1</accession>
<dbReference type="Proteomes" id="UP001370490">
    <property type="component" value="Unassembled WGS sequence"/>
</dbReference>
<dbReference type="PANTHER" id="PTHR23019:SF0">
    <property type="entry name" value="NUCLEAR PORE MEMBRANE GLYCOPROTEIN 210"/>
    <property type="match status" value="1"/>
</dbReference>